<dbReference type="PANTHER" id="PTHR42794">
    <property type="entry name" value="HEMIN IMPORT ATP-BINDING PROTEIN HMUV"/>
    <property type="match status" value="1"/>
</dbReference>
<dbReference type="RefSeq" id="WP_108403501.1">
    <property type="nucleotide sequence ID" value="NZ_CP026948.1"/>
</dbReference>
<dbReference type="KEGG" id="clia:C3E79_02570"/>
<dbReference type="Gene3D" id="3.40.50.300">
    <property type="entry name" value="P-loop containing nucleotide triphosphate hydrolases"/>
    <property type="match status" value="1"/>
</dbReference>
<dbReference type="OrthoDB" id="3579586at2"/>
<evidence type="ECO:0000256" key="4">
    <source>
        <dbReference type="ARBA" id="ARBA00022967"/>
    </source>
</evidence>
<dbReference type="PROSITE" id="PS50893">
    <property type="entry name" value="ABC_TRANSPORTER_2"/>
    <property type="match status" value="1"/>
</dbReference>
<dbReference type="InterPro" id="IPR003593">
    <property type="entry name" value="AAA+_ATPase"/>
</dbReference>
<keyword evidence="2" id="KW-0547">Nucleotide-binding</keyword>
<organism evidence="5 6">
    <name type="scientific">Corynebacterium liangguodongii</name>
    <dbReference type="NCBI Taxonomy" id="2079535"/>
    <lineage>
        <taxon>Bacteria</taxon>
        <taxon>Bacillati</taxon>
        <taxon>Actinomycetota</taxon>
        <taxon>Actinomycetes</taxon>
        <taxon>Mycobacteriales</taxon>
        <taxon>Corynebacteriaceae</taxon>
        <taxon>Corynebacterium</taxon>
    </lineage>
</organism>
<evidence type="ECO:0000256" key="1">
    <source>
        <dbReference type="ARBA" id="ARBA00022448"/>
    </source>
</evidence>
<evidence type="ECO:0000313" key="5">
    <source>
        <dbReference type="EMBL" id="AWB83511.1"/>
    </source>
</evidence>
<sequence>MSGEFALEIVDASISRNGHAILRGLNAGFAPGLVHGVIGPNGAGKSTLVKAALGLEEYSGEIRVLGRDLAGLTFRQRARLMSYVAQATDPGIEFTGREYVSMARYARLPRFGSLSRADEEAVSEALRITGATQWANVPVSRTSGGEQQLTAFTRALAQGADLMLLDEPTSALDMGHELDILELLSSWVGGGRGMRTAVVVLHDLSLAARFCDYLTLVVAGRVRAQGTPAEILTPGMLSEAYGVEVDVRQLDTTKSLAVTPLRRIDDHSKGRTS</sequence>
<dbReference type="Pfam" id="PF00005">
    <property type="entry name" value="ABC_tran"/>
    <property type="match status" value="1"/>
</dbReference>
<dbReference type="InterPro" id="IPR027417">
    <property type="entry name" value="P-loop_NTPase"/>
</dbReference>
<keyword evidence="1" id="KW-0813">Transport</keyword>
<dbReference type="Proteomes" id="UP000244754">
    <property type="component" value="Chromosome"/>
</dbReference>
<dbReference type="EMBL" id="CP026948">
    <property type="protein sequence ID" value="AWB83511.1"/>
    <property type="molecule type" value="Genomic_DNA"/>
</dbReference>
<dbReference type="InterPro" id="IPR003439">
    <property type="entry name" value="ABC_transporter-like_ATP-bd"/>
</dbReference>
<proteinExistence type="predicted"/>
<evidence type="ECO:0000256" key="2">
    <source>
        <dbReference type="ARBA" id="ARBA00022741"/>
    </source>
</evidence>
<dbReference type="SUPFAM" id="SSF52540">
    <property type="entry name" value="P-loop containing nucleoside triphosphate hydrolases"/>
    <property type="match status" value="1"/>
</dbReference>
<dbReference type="GO" id="GO:0016887">
    <property type="term" value="F:ATP hydrolysis activity"/>
    <property type="evidence" value="ECO:0007669"/>
    <property type="project" value="InterPro"/>
</dbReference>
<gene>
    <name evidence="5" type="ORF">C3E79_02570</name>
</gene>
<keyword evidence="3 5" id="KW-0067">ATP-binding</keyword>
<evidence type="ECO:0000256" key="3">
    <source>
        <dbReference type="ARBA" id="ARBA00022840"/>
    </source>
</evidence>
<reference evidence="6" key="1">
    <citation type="submission" date="2018-01" db="EMBL/GenBank/DDBJ databases">
        <authorList>
            <person name="Li J."/>
        </authorList>
    </citation>
    <scope>NUCLEOTIDE SEQUENCE [LARGE SCALE GENOMIC DNA]</scope>
    <source>
        <strain evidence="6">2184</strain>
    </source>
</reference>
<accession>A0A2S0WCL4</accession>
<evidence type="ECO:0000313" key="6">
    <source>
        <dbReference type="Proteomes" id="UP000244754"/>
    </source>
</evidence>
<protein>
    <submittedName>
        <fullName evidence="5">ABC transporter ATP-binding protein</fullName>
    </submittedName>
</protein>
<name>A0A2S0WCL4_9CORY</name>
<dbReference type="PANTHER" id="PTHR42794:SF1">
    <property type="entry name" value="HEMIN IMPORT ATP-BINDING PROTEIN HMUV"/>
    <property type="match status" value="1"/>
</dbReference>
<keyword evidence="6" id="KW-1185">Reference proteome</keyword>
<dbReference type="AlphaFoldDB" id="A0A2S0WCL4"/>
<dbReference type="SMART" id="SM00382">
    <property type="entry name" value="AAA"/>
    <property type="match status" value="1"/>
</dbReference>
<keyword evidence="4" id="KW-1278">Translocase</keyword>
<dbReference type="GO" id="GO:0005524">
    <property type="term" value="F:ATP binding"/>
    <property type="evidence" value="ECO:0007669"/>
    <property type="project" value="UniProtKB-KW"/>
</dbReference>